<comment type="similarity">
    <text evidence="2 8">Belongs to the cytochrome P450 family.</text>
</comment>
<dbReference type="InterPro" id="IPR036396">
    <property type="entry name" value="Cyt_P450_sf"/>
</dbReference>
<name>A0ABR0SB93_9HYPO</name>
<keyword evidence="5 8" id="KW-0560">Oxidoreductase</keyword>
<keyword evidence="6 8" id="KW-0408">Iron</keyword>
<evidence type="ECO:0000256" key="9">
    <source>
        <dbReference type="SAM" id="Phobius"/>
    </source>
</evidence>
<evidence type="ECO:0000256" key="7">
    <source>
        <dbReference type="ARBA" id="ARBA00023033"/>
    </source>
</evidence>
<dbReference type="InterPro" id="IPR050121">
    <property type="entry name" value="Cytochrome_P450_monoxygenase"/>
</dbReference>
<keyword evidence="7 8" id="KW-0503">Monooxygenase</keyword>
<comment type="cofactor">
    <cofactor evidence="1">
        <name>heme</name>
        <dbReference type="ChEBI" id="CHEBI:30413"/>
    </cofactor>
</comment>
<keyword evidence="9" id="KW-1133">Transmembrane helix</keyword>
<keyword evidence="4 8" id="KW-0479">Metal-binding</keyword>
<dbReference type="PROSITE" id="PS00086">
    <property type="entry name" value="CYTOCHROME_P450"/>
    <property type="match status" value="1"/>
</dbReference>
<evidence type="ECO:0000313" key="11">
    <source>
        <dbReference type="Proteomes" id="UP001338125"/>
    </source>
</evidence>
<dbReference type="PANTHER" id="PTHR24305:SF29">
    <property type="entry name" value="BENZOATE-PARA-HYDROXYLASE"/>
    <property type="match status" value="1"/>
</dbReference>
<dbReference type="Pfam" id="PF00067">
    <property type="entry name" value="p450"/>
    <property type="match status" value="1"/>
</dbReference>
<dbReference type="PRINTS" id="PR00463">
    <property type="entry name" value="EP450I"/>
</dbReference>
<keyword evidence="3 8" id="KW-0349">Heme</keyword>
<evidence type="ECO:0000256" key="8">
    <source>
        <dbReference type="RuleBase" id="RU000461"/>
    </source>
</evidence>
<dbReference type="InterPro" id="IPR017972">
    <property type="entry name" value="Cyt_P450_CS"/>
</dbReference>
<dbReference type="EMBL" id="JAVFKD010000015">
    <property type="protein sequence ID" value="KAK5989441.1"/>
    <property type="molecule type" value="Genomic_DNA"/>
</dbReference>
<evidence type="ECO:0000313" key="10">
    <source>
        <dbReference type="EMBL" id="KAK5989441.1"/>
    </source>
</evidence>
<evidence type="ECO:0000256" key="1">
    <source>
        <dbReference type="ARBA" id="ARBA00001971"/>
    </source>
</evidence>
<sequence length="514" mass="58191">MALAILYFYAGLTALVAYYVLPYLTSWRRRRIPGPFPAALTNFWLFYQSRRGRRYLAVESAHQKYGKFVRLQPNHVSIADVDAIQAIYGHGNGFVKSEYYDAFASTAHRSIFNTRDRAEHSRKRRAVAHLFSARSIGQFEQYVCANIDTLVGKWSEICERHGTDAKSSYAYFNPLPWFNYLSFDIIADLAFGAPFGMLSRSVDMAEARKTYDDASSSVVPAIDVLNRQGEVNATMGCYPQLKTFSRYIPDPYFRYGVEAVDNMTAIAIDRVKRRLDPDVVAKNTRVDMLAKLTDNKDGTEEKLGRDELITESLTFLVAGSNSSAITLFTLLYWVTTTPGIMERLHKDIDAAVPAGVSIPSFDMVKTVPYLQWVIWETLRLHSAFALGLPRQVPTGSAPVEICGRIFYPGDVLSVPTYTLHHSKEIWGLDAEAFDPDRWDPARLTANQKTAFLPFSTGPRACIGRNLAEMELDCIVAAVFRNFDFRLEKEEPMRFKEGFVRKPYGIVMGVRKRSI</sequence>
<keyword evidence="11" id="KW-1185">Reference proteome</keyword>
<feature type="transmembrane region" description="Helical" evidence="9">
    <location>
        <begin position="6"/>
        <end position="24"/>
    </location>
</feature>
<dbReference type="Gene3D" id="1.10.630.10">
    <property type="entry name" value="Cytochrome P450"/>
    <property type="match status" value="1"/>
</dbReference>
<keyword evidence="9" id="KW-0812">Transmembrane</keyword>
<proteinExistence type="inferred from homology"/>
<evidence type="ECO:0000256" key="5">
    <source>
        <dbReference type="ARBA" id="ARBA00023002"/>
    </source>
</evidence>
<dbReference type="InterPro" id="IPR002401">
    <property type="entry name" value="Cyt_P450_E_grp-I"/>
</dbReference>
<dbReference type="InterPro" id="IPR001128">
    <property type="entry name" value="Cyt_P450"/>
</dbReference>
<comment type="caution">
    <text evidence="10">The sequence shown here is derived from an EMBL/GenBank/DDBJ whole genome shotgun (WGS) entry which is preliminary data.</text>
</comment>
<dbReference type="Proteomes" id="UP001338125">
    <property type="component" value="Unassembled WGS sequence"/>
</dbReference>
<accession>A0ABR0SB93</accession>
<dbReference type="PRINTS" id="PR00385">
    <property type="entry name" value="P450"/>
</dbReference>
<organism evidence="10 11">
    <name type="scientific">Cladobotryum mycophilum</name>
    <dbReference type="NCBI Taxonomy" id="491253"/>
    <lineage>
        <taxon>Eukaryota</taxon>
        <taxon>Fungi</taxon>
        <taxon>Dikarya</taxon>
        <taxon>Ascomycota</taxon>
        <taxon>Pezizomycotina</taxon>
        <taxon>Sordariomycetes</taxon>
        <taxon>Hypocreomycetidae</taxon>
        <taxon>Hypocreales</taxon>
        <taxon>Hypocreaceae</taxon>
        <taxon>Cladobotryum</taxon>
    </lineage>
</organism>
<evidence type="ECO:0000256" key="3">
    <source>
        <dbReference type="ARBA" id="ARBA00022617"/>
    </source>
</evidence>
<protein>
    <submittedName>
        <fullName evidence="10">Benzoate 4-monooxygenase bphA</fullName>
    </submittedName>
</protein>
<reference evidence="10 11" key="1">
    <citation type="submission" date="2024-01" db="EMBL/GenBank/DDBJ databases">
        <title>Complete genome of Cladobotryum mycophilum ATHUM6906.</title>
        <authorList>
            <person name="Christinaki A.C."/>
            <person name="Myridakis A.I."/>
            <person name="Kouvelis V.N."/>
        </authorList>
    </citation>
    <scope>NUCLEOTIDE SEQUENCE [LARGE SCALE GENOMIC DNA]</scope>
    <source>
        <strain evidence="10 11">ATHUM6906</strain>
    </source>
</reference>
<keyword evidence="9" id="KW-0472">Membrane</keyword>
<dbReference type="CDD" id="cd11061">
    <property type="entry name" value="CYP67-like"/>
    <property type="match status" value="1"/>
</dbReference>
<dbReference type="PANTHER" id="PTHR24305">
    <property type="entry name" value="CYTOCHROME P450"/>
    <property type="match status" value="1"/>
</dbReference>
<evidence type="ECO:0000256" key="6">
    <source>
        <dbReference type="ARBA" id="ARBA00023004"/>
    </source>
</evidence>
<dbReference type="SUPFAM" id="SSF48264">
    <property type="entry name" value="Cytochrome P450"/>
    <property type="match status" value="1"/>
</dbReference>
<evidence type="ECO:0000256" key="4">
    <source>
        <dbReference type="ARBA" id="ARBA00022723"/>
    </source>
</evidence>
<gene>
    <name evidence="10" type="ORF">PT974_10960</name>
</gene>
<evidence type="ECO:0000256" key="2">
    <source>
        <dbReference type="ARBA" id="ARBA00010617"/>
    </source>
</evidence>